<dbReference type="PROSITE" id="PS50929">
    <property type="entry name" value="ABC_TM1F"/>
    <property type="match status" value="1"/>
</dbReference>
<dbReference type="EMBL" id="CP045143">
    <property type="protein sequence ID" value="QFR21997.1"/>
    <property type="molecule type" value="Genomic_DNA"/>
</dbReference>
<evidence type="ECO:0000259" key="9">
    <source>
        <dbReference type="PROSITE" id="PS50929"/>
    </source>
</evidence>
<dbReference type="Proteomes" id="UP000326779">
    <property type="component" value="Chromosome"/>
</dbReference>
<dbReference type="Pfam" id="PF00005">
    <property type="entry name" value="ABC_tran"/>
    <property type="match status" value="1"/>
</dbReference>
<dbReference type="Pfam" id="PF00664">
    <property type="entry name" value="ABC_membrane"/>
    <property type="match status" value="1"/>
</dbReference>
<feature type="transmembrane region" description="Helical" evidence="7">
    <location>
        <begin position="71"/>
        <end position="93"/>
    </location>
</feature>
<evidence type="ECO:0000256" key="7">
    <source>
        <dbReference type="SAM" id="Phobius"/>
    </source>
</evidence>
<dbReference type="SUPFAM" id="SSF52540">
    <property type="entry name" value="P-loop containing nucleoside triphosphate hydrolases"/>
    <property type="match status" value="1"/>
</dbReference>
<accession>A0A5P8M0Y3</accession>
<dbReference type="InterPro" id="IPR011527">
    <property type="entry name" value="ABC1_TM_dom"/>
</dbReference>
<keyword evidence="6 7" id="KW-0472">Membrane</keyword>
<keyword evidence="3" id="KW-0547">Nucleotide-binding</keyword>
<evidence type="ECO:0000313" key="11">
    <source>
        <dbReference type="Proteomes" id="UP000326779"/>
    </source>
</evidence>
<dbReference type="PROSITE" id="PS00211">
    <property type="entry name" value="ABC_TRANSPORTER_1"/>
    <property type="match status" value="1"/>
</dbReference>
<comment type="subcellular location">
    <subcellularLocation>
        <location evidence="1">Cell membrane</location>
        <topology evidence="1">Multi-pass membrane protein</topology>
    </subcellularLocation>
</comment>
<dbReference type="PROSITE" id="PS50893">
    <property type="entry name" value="ABC_TRANSPORTER_2"/>
    <property type="match status" value="1"/>
</dbReference>
<dbReference type="SMART" id="SM00382">
    <property type="entry name" value="AAA"/>
    <property type="match status" value="1"/>
</dbReference>
<organism evidence="10 11">
    <name type="scientific">Schleiferilactobacillus harbinensis</name>
    <dbReference type="NCBI Taxonomy" id="304207"/>
    <lineage>
        <taxon>Bacteria</taxon>
        <taxon>Bacillati</taxon>
        <taxon>Bacillota</taxon>
        <taxon>Bacilli</taxon>
        <taxon>Lactobacillales</taxon>
        <taxon>Lactobacillaceae</taxon>
        <taxon>Schleiferilactobacillus</taxon>
    </lineage>
</organism>
<dbReference type="InterPro" id="IPR036640">
    <property type="entry name" value="ABC1_TM_sf"/>
</dbReference>
<dbReference type="AlphaFoldDB" id="A0A5P8M0Y3"/>
<gene>
    <name evidence="10" type="ORF">D1010_00270</name>
</gene>
<dbReference type="InterPro" id="IPR027417">
    <property type="entry name" value="P-loop_NTPase"/>
</dbReference>
<dbReference type="PANTHER" id="PTHR24221">
    <property type="entry name" value="ATP-BINDING CASSETTE SUB-FAMILY B"/>
    <property type="match status" value="1"/>
</dbReference>
<evidence type="ECO:0000256" key="6">
    <source>
        <dbReference type="ARBA" id="ARBA00023136"/>
    </source>
</evidence>
<evidence type="ECO:0000256" key="5">
    <source>
        <dbReference type="ARBA" id="ARBA00022989"/>
    </source>
</evidence>
<dbReference type="KEGG" id="lhb:D1010_00270"/>
<dbReference type="InterPro" id="IPR017871">
    <property type="entry name" value="ABC_transporter-like_CS"/>
</dbReference>
<dbReference type="GO" id="GO:0034040">
    <property type="term" value="F:ATPase-coupled lipid transmembrane transporter activity"/>
    <property type="evidence" value="ECO:0007669"/>
    <property type="project" value="TreeGrafter"/>
</dbReference>
<dbReference type="InterPro" id="IPR039421">
    <property type="entry name" value="Type_1_exporter"/>
</dbReference>
<dbReference type="InterPro" id="IPR003593">
    <property type="entry name" value="AAA+_ATPase"/>
</dbReference>
<dbReference type="GO" id="GO:0005524">
    <property type="term" value="F:ATP binding"/>
    <property type="evidence" value="ECO:0007669"/>
    <property type="project" value="UniProtKB-KW"/>
</dbReference>
<sequence length="560" mass="61154">MTFAARAHSILPTLGPQAKKGMMTMIVWRYGKKWQVGLYLLISIFSSISNVGNAWITTRFFTAATTRNTSLFMSSVELGLGIFVSWGIAQWLLKTMRAVIVRTVNLRVKTLLIQYLVDDAPLTTNSGQSISLMTNDLKLLETNGTLNELFILRDMLTFVGALVGTFYLDWFISLAFFIGNLLPMGISYLTQKTISRASQHWSQANAAWTGQLKDFLAGLDTARAYQANGAVKKRTRTLATTLENRLFHMNFLIGTVSASGLTALMVLGVLLPYGLGMWRVIQGTLTLASFMGIVQLSNDLRNPLLDALDAYNQRNAAKPVLNRIRTAEKAMAAATDAGQALPQTAANSLMIEHATVKIANRTILHDITLHITPGEKVLLMAPSGFGKSTLLRVLQGEIPLASGTYTVGGISASQINRVALRQHFGLVKQTPFLFNDTLRYNITLGASFSDKAVMTAVQTAGLAALVADKGLDYQVVENGQNLSGGQIQRIEIARALLRQRPVLLADEATSALDDQLADKVRREFLSGPETLIEVGHQVPAAIQAQYDRVIHLDQLSAQSA</sequence>
<keyword evidence="2 7" id="KW-0812">Transmembrane</keyword>
<feature type="transmembrane region" description="Helical" evidence="7">
    <location>
        <begin position="156"/>
        <end position="178"/>
    </location>
</feature>
<evidence type="ECO:0000259" key="8">
    <source>
        <dbReference type="PROSITE" id="PS50893"/>
    </source>
</evidence>
<name>A0A5P8M0Y3_9LACO</name>
<feature type="transmembrane region" description="Helical" evidence="7">
    <location>
        <begin position="36"/>
        <end position="56"/>
    </location>
</feature>
<evidence type="ECO:0000256" key="3">
    <source>
        <dbReference type="ARBA" id="ARBA00022741"/>
    </source>
</evidence>
<dbReference type="Gene3D" id="3.40.50.300">
    <property type="entry name" value="P-loop containing nucleotide triphosphate hydrolases"/>
    <property type="match status" value="1"/>
</dbReference>
<feature type="domain" description="ABC transporter" evidence="8">
    <location>
        <begin position="349"/>
        <end position="560"/>
    </location>
</feature>
<dbReference type="GO" id="GO:0140359">
    <property type="term" value="F:ABC-type transporter activity"/>
    <property type="evidence" value="ECO:0007669"/>
    <property type="project" value="InterPro"/>
</dbReference>
<keyword evidence="4 10" id="KW-0067">ATP-binding</keyword>
<evidence type="ECO:0000256" key="4">
    <source>
        <dbReference type="ARBA" id="ARBA00022840"/>
    </source>
</evidence>
<dbReference type="InterPro" id="IPR003439">
    <property type="entry name" value="ABC_transporter-like_ATP-bd"/>
</dbReference>
<proteinExistence type="predicted"/>
<dbReference type="GO" id="GO:0005886">
    <property type="term" value="C:plasma membrane"/>
    <property type="evidence" value="ECO:0007669"/>
    <property type="project" value="UniProtKB-SubCell"/>
</dbReference>
<evidence type="ECO:0000313" key="10">
    <source>
        <dbReference type="EMBL" id="QFR21997.1"/>
    </source>
</evidence>
<dbReference type="SUPFAM" id="SSF90123">
    <property type="entry name" value="ABC transporter transmembrane region"/>
    <property type="match status" value="1"/>
</dbReference>
<dbReference type="Gene3D" id="1.20.1560.10">
    <property type="entry name" value="ABC transporter type 1, transmembrane domain"/>
    <property type="match status" value="1"/>
</dbReference>
<protein>
    <submittedName>
        <fullName evidence="10">ATP-binding cassette domain-containing protein</fullName>
    </submittedName>
</protein>
<feature type="transmembrane region" description="Helical" evidence="7">
    <location>
        <begin position="251"/>
        <end position="275"/>
    </location>
</feature>
<evidence type="ECO:0000256" key="2">
    <source>
        <dbReference type="ARBA" id="ARBA00022692"/>
    </source>
</evidence>
<dbReference type="PANTHER" id="PTHR24221:SF654">
    <property type="entry name" value="ATP-BINDING CASSETTE SUB-FAMILY B MEMBER 6"/>
    <property type="match status" value="1"/>
</dbReference>
<keyword evidence="5 7" id="KW-1133">Transmembrane helix</keyword>
<dbReference type="GO" id="GO:0016887">
    <property type="term" value="F:ATP hydrolysis activity"/>
    <property type="evidence" value="ECO:0007669"/>
    <property type="project" value="InterPro"/>
</dbReference>
<reference evidence="10 11" key="1">
    <citation type="submission" date="2019-10" db="EMBL/GenBank/DDBJ databases">
        <title>The completed genome of Lactobacillus harbinensis M1.</title>
        <authorList>
            <person name="Zheng Y."/>
        </authorList>
    </citation>
    <scope>NUCLEOTIDE SEQUENCE [LARGE SCALE GENOMIC DNA]</scope>
    <source>
        <strain evidence="10 11">M1</strain>
    </source>
</reference>
<feature type="domain" description="ABC transmembrane type-1" evidence="9">
    <location>
        <begin position="38"/>
        <end position="316"/>
    </location>
</feature>
<evidence type="ECO:0000256" key="1">
    <source>
        <dbReference type="ARBA" id="ARBA00004651"/>
    </source>
</evidence>